<reference evidence="1" key="1">
    <citation type="submission" date="2021-05" db="EMBL/GenBank/DDBJ databases">
        <authorList>
            <person name="Pan Q."/>
            <person name="Jouanno E."/>
            <person name="Zahm M."/>
            <person name="Klopp C."/>
            <person name="Cabau C."/>
            <person name="Louis A."/>
            <person name="Berthelot C."/>
            <person name="Parey E."/>
            <person name="Roest Crollius H."/>
            <person name="Montfort J."/>
            <person name="Robinson-Rechavi M."/>
            <person name="Bouchez O."/>
            <person name="Lampietro C."/>
            <person name="Lopez Roques C."/>
            <person name="Donnadieu C."/>
            <person name="Postlethwait J."/>
            <person name="Bobe J."/>
            <person name="Dillon D."/>
            <person name="Chandos A."/>
            <person name="von Hippel F."/>
            <person name="Guiguen Y."/>
        </authorList>
    </citation>
    <scope>NUCLEOTIDE SEQUENCE</scope>
    <source>
        <strain evidence="1">YG-Jan2019</strain>
    </source>
</reference>
<protein>
    <submittedName>
        <fullName evidence="1">Uncharacterized protein</fullName>
    </submittedName>
</protein>
<evidence type="ECO:0000313" key="2">
    <source>
        <dbReference type="Proteomes" id="UP001157502"/>
    </source>
</evidence>
<organism evidence="1 2">
    <name type="scientific">Dallia pectoralis</name>
    <name type="common">Alaska blackfish</name>
    <dbReference type="NCBI Taxonomy" id="75939"/>
    <lineage>
        <taxon>Eukaryota</taxon>
        <taxon>Metazoa</taxon>
        <taxon>Chordata</taxon>
        <taxon>Craniata</taxon>
        <taxon>Vertebrata</taxon>
        <taxon>Euteleostomi</taxon>
        <taxon>Actinopterygii</taxon>
        <taxon>Neopterygii</taxon>
        <taxon>Teleostei</taxon>
        <taxon>Protacanthopterygii</taxon>
        <taxon>Esociformes</taxon>
        <taxon>Umbridae</taxon>
        <taxon>Dallia</taxon>
    </lineage>
</organism>
<proteinExistence type="predicted"/>
<dbReference type="EMBL" id="CM055746">
    <property type="protein sequence ID" value="KAJ7997112.1"/>
    <property type="molecule type" value="Genomic_DNA"/>
</dbReference>
<comment type="caution">
    <text evidence="1">The sequence shown here is derived from an EMBL/GenBank/DDBJ whole genome shotgun (WGS) entry which is preliminary data.</text>
</comment>
<dbReference type="Proteomes" id="UP001157502">
    <property type="component" value="Chromosome 19"/>
</dbReference>
<sequence>MCRHRQIGDLESQSCPICLPGSTLTVPPSVCPLRALCGARGEEDPVLFLLSRLRHPVLCGSGEWSAHLLPVPGSSHNTSDSVDNSPNRPVLSRSSTPKKEIMRAWRAWWGQQLYRDVSGGLHVGSWISYWGTAPLLQDALEKLSGAEPDDENYDTFGELLKQVESAQRKKGCAENLCLCFSSKSTVTWQKLFVIVTFTRHLVEQMVSVIGL</sequence>
<keyword evidence="2" id="KW-1185">Reference proteome</keyword>
<gene>
    <name evidence="1" type="ORF">DPEC_G00225560</name>
</gene>
<evidence type="ECO:0000313" key="1">
    <source>
        <dbReference type="EMBL" id="KAJ7997112.1"/>
    </source>
</evidence>
<name>A0ACC2G0P1_DALPE</name>
<accession>A0ACC2G0P1</accession>